<evidence type="ECO:0000256" key="1">
    <source>
        <dbReference type="SAM" id="Phobius"/>
    </source>
</evidence>
<keyword evidence="4" id="KW-1185">Reference proteome</keyword>
<feature type="transmembrane region" description="Helical" evidence="1">
    <location>
        <begin position="20"/>
        <end position="40"/>
    </location>
</feature>
<gene>
    <name evidence="3" type="ORF">SCHPADRAFT_579127</name>
</gene>
<proteinExistence type="predicted"/>
<dbReference type="Proteomes" id="UP000053477">
    <property type="component" value="Unassembled WGS sequence"/>
</dbReference>
<feature type="transmembrane region" description="Helical" evidence="1">
    <location>
        <begin position="126"/>
        <end position="146"/>
    </location>
</feature>
<feature type="domain" description="DUF6533" evidence="2">
    <location>
        <begin position="21"/>
        <end position="66"/>
    </location>
</feature>
<feature type="transmembrane region" description="Helical" evidence="1">
    <location>
        <begin position="173"/>
        <end position="194"/>
    </location>
</feature>
<protein>
    <recommendedName>
        <fullName evidence="2">DUF6533 domain-containing protein</fullName>
    </recommendedName>
</protein>
<keyword evidence="1" id="KW-0812">Transmembrane</keyword>
<dbReference type="InterPro" id="IPR045340">
    <property type="entry name" value="DUF6533"/>
</dbReference>
<keyword evidence="1" id="KW-1133">Transmembrane helix</keyword>
<dbReference type="Pfam" id="PF20151">
    <property type="entry name" value="DUF6533"/>
    <property type="match status" value="1"/>
</dbReference>
<evidence type="ECO:0000313" key="4">
    <source>
        <dbReference type="Proteomes" id="UP000053477"/>
    </source>
</evidence>
<reference evidence="3 4" key="1">
    <citation type="submission" date="2015-04" db="EMBL/GenBank/DDBJ databases">
        <title>Complete genome sequence of Schizopora paradoxa KUC8140, a cosmopolitan wood degrader in East Asia.</title>
        <authorList>
            <consortium name="DOE Joint Genome Institute"/>
            <person name="Min B."/>
            <person name="Park H."/>
            <person name="Jang Y."/>
            <person name="Kim J.-J."/>
            <person name="Kim K.H."/>
            <person name="Pangilinan J."/>
            <person name="Lipzen A."/>
            <person name="Riley R."/>
            <person name="Grigoriev I.V."/>
            <person name="Spatafora J.W."/>
            <person name="Choi I.-G."/>
        </authorList>
    </citation>
    <scope>NUCLEOTIDE SEQUENCE [LARGE SCALE GENOMIC DNA]</scope>
    <source>
        <strain evidence="3 4">KUC8140</strain>
    </source>
</reference>
<sequence>MSLQLPPAVLQPIQHALLNKYFIISAEAILFYDYFMMLPAEIEHIWMTKWGVGNLLYILTRYMAFVQSPFIVLYAFDVGLGKSPNAPMLCERIYKTAAWLDLWSIVIATNILFLRTAAIWGWTKRALACVVIANAIIPPISIYGLAATLNSMKYVPSPVSSLFPCNAEFPKDVAYLAFAMVMINETGVLVLTVYRRLRTWPERPTPLLRTLYHDAILFFGCLIIVSVLNLILYATPSLVRMQRAS</sequence>
<dbReference type="OrthoDB" id="3350812at2759"/>
<evidence type="ECO:0000313" key="3">
    <source>
        <dbReference type="EMBL" id="KLO09134.1"/>
    </source>
</evidence>
<accession>A0A0H2RBE3</accession>
<feature type="transmembrane region" description="Helical" evidence="1">
    <location>
        <begin position="215"/>
        <end position="235"/>
    </location>
</feature>
<keyword evidence="1" id="KW-0472">Membrane</keyword>
<dbReference type="AlphaFoldDB" id="A0A0H2RBE3"/>
<dbReference type="EMBL" id="KQ086065">
    <property type="protein sequence ID" value="KLO09134.1"/>
    <property type="molecule type" value="Genomic_DNA"/>
</dbReference>
<feature type="transmembrane region" description="Helical" evidence="1">
    <location>
        <begin position="52"/>
        <end position="76"/>
    </location>
</feature>
<dbReference type="InParanoid" id="A0A0H2RBE3"/>
<feature type="transmembrane region" description="Helical" evidence="1">
    <location>
        <begin position="96"/>
        <end position="114"/>
    </location>
</feature>
<evidence type="ECO:0000259" key="2">
    <source>
        <dbReference type="Pfam" id="PF20151"/>
    </source>
</evidence>
<organism evidence="3 4">
    <name type="scientific">Schizopora paradoxa</name>
    <dbReference type="NCBI Taxonomy" id="27342"/>
    <lineage>
        <taxon>Eukaryota</taxon>
        <taxon>Fungi</taxon>
        <taxon>Dikarya</taxon>
        <taxon>Basidiomycota</taxon>
        <taxon>Agaricomycotina</taxon>
        <taxon>Agaricomycetes</taxon>
        <taxon>Hymenochaetales</taxon>
        <taxon>Schizoporaceae</taxon>
        <taxon>Schizopora</taxon>
    </lineage>
</organism>
<name>A0A0H2RBE3_9AGAM</name>